<proteinExistence type="predicted"/>
<evidence type="ECO:0000313" key="1">
    <source>
        <dbReference type="EMBL" id="MBD7971255.1"/>
    </source>
</evidence>
<evidence type="ECO:0008006" key="3">
    <source>
        <dbReference type="Google" id="ProtNLM"/>
    </source>
</evidence>
<organism evidence="1 2">
    <name type="scientific">Paenibacillus gallinarum</name>
    <dbReference type="NCBI Taxonomy" id="2762232"/>
    <lineage>
        <taxon>Bacteria</taxon>
        <taxon>Bacillati</taxon>
        <taxon>Bacillota</taxon>
        <taxon>Bacilli</taxon>
        <taxon>Bacillales</taxon>
        <taxon>Paenibacillaceae</taxon>
        <taxon>Paenibacillus</taxon>
    </lineage>
</organism>
<name>A0ABR8T658_9BACL</name>
<reference evidence="1 2" key="1">
    <citation type="submission" date="2020-08" db="EMBL/GenBank/DDBJ databases">
        <title>A Genomic Blueprint of the Chicken Gut Microbiome.</title>
        <authorList>
            <person name="Gilroy R."/>
            <person name="Ravi A."/>
            <person name="Getino M."/>
            <person name="Pursley I."/>
            <person name="Horton D.L."/>
            <person name="Alikhan N.-F."/>
            <person name="Baker D."/>
            <person name="Gharbi K."/>
            <person name="Hall N."/>
            <person name="Watson M."/>
            <person name="Adriaenssens E.M."/>
            <person name="Foster-Nyarko E."/>
            <person name="Jarju S."/>
            <person name="Secka A."/>
            <person name="Antonio M."/>
            <person name="Oren A."/>
            <person name="Chaudhuri R."/>
            <person name="La Ragione R.M."/>
            <person name="Hildebrand F."/>
            <person name="Pallen M.J."/>
        </authorList>
    </citation>
    <scope>NUCLEOTIDE SEQUENCE [LARGE SCALE GENOMIC DNA]</scope>
    <source>
        <strain evidence="1 2">Sa2BVA9</strain>
    </source>
</reference>
<comment type="caution">
    <text evidence="1">The sequence shown here is derived from an EMBL/GenBank/DDBJ whole genome shotgun (WGS) entry which is preliminary data.</text>
</comment>
<dbReference type="Proteomes" id="UP000608071">
    <property type="component" value="Unassembled WGS sequence"/>
</dbReference>
<sequence>MKKNNKLIVSLGILLAGVFTFGALSSSAIDPLTSDLNRIKINTEINNKAEEKVLVQVGNQEITNTDVLNYKEYNRTSQSNFTDSEVLEHMIKEELFLQLAEKEGVSATLDEGRQEAKKMKDLLSQQPIEVQETHKKFIAADGVTEDEHWKKVAPPLYQELLSKQNLAEKLLNDQVVLLKESSDIALVLNQYKEQLYKSSLSDGTVKIMDKSIDLNE</sequence>
<evidence type="ECO:0000313" key="2">
    <source>
        <dbReference type="Proteomes" id="UP000608071"/>
    </source>
</evidence>
<gene>
    <name evidence="1" type="ORF">H9647_24635</name>
</gene>
<dbReference type="Gene3D" id="1.10.4030.10">
    <property type="entry name" value="Porin chaperone SurA, peptide-binding domain"/>
    <property type="match status" value="1"/>
</dbReference>
<dbReference type="RefSeq" id="WP_160037118.1">
    <property type="nucleotide sequence ID" value="NZ_JACSQL010000025.1"/>
</dbReference>
<protein>
    <recommendedName>
        <fullName evidence="3">SurA N-terminal domain-containing protein</fullName>
    </recommendedName>
</protein>
<dbReference type="EMBL" id="JACSQL010000025">
    <property type="protein sequence ID" value="MBD7971255.1"/>
    <property type="molecule type" value="Genomic_DNA"/>
</dbReference>
<dbReference type="InterPro" id="IPR027304">
    <property type="entry name" value="Trigger_fact/SurA_dom_sf"/>
</dbReference>
<keyword evidence="2" id="KW-1185">Reference proteome</keyword>
<dbReference type="SUPFAM" id="SSF109998">
    <property type="entry name" value="Triger factor/SurA peptide-binding domain-like"/>
    <property type="match status" value="1"/>
</dbReference>
<accession>A0ABR8T658</accession>